<dbReference type="CDD" id="cd00292">
    <property type="entry name" value="EF1B"/>
    <property type="match status" value="1"/>
</dbReference>
<evidence type="ECO:0000259" key="8">
    <source>
        <dbReference type="SMART" id="SM00888"/>
    </source>
</evidence>
<feature type="region of interest" description="Disordered" evidence="7">
    <location>
        <begin position="566"/>
        <end position="585"/>
    </location>
</feature>
<dbReference type="InterPro" id="IPR014038">
    <property type="entry name" value="EF1B_bsu/dsu_GNE"/>
</dbReference>
<gene>
    <name evidence="11" type="primary">EEF1D</name>
</gene>
<evidence type="ECO:0000256" key="7">
    <source>
        <dbReference type="SAM" id="MobiDB-lite"/>
    </source>
</evidence>
<feature type="coiled-coil region" evidence="6">
    <location>
        <begin position="494"/>
        <end position="528"/>
    </location>
</feature>
<dbReference type="InterPro" id="IPR018940">
    <property type="entry name" value="EF-1_beta_acid_region_euk"/>
</dbReference>
<dbReference type="InParanoid" id="A0A6P8QN75"/>
<dbReference type="InterPro" id="IPR001326">
    <property type="entry name" value="Transl_elong_EF1B_B/D_CS"/>
</dbReference>
<evidence type="ECO:0000256" key="1">
    <source>
        <dbReference type="ARBA" id="ARBA00007411"/>
    </source>
</evidence>
<feature type="compositionally biased region" description="Acidic residues" evidence="7">
    <location>
        <begin position="566"/>
        <end position="584"/>
    </location>
</feature>
<keyword evidence="10" id="KW-1185">Reference proteome</keyword>
<dbReference type="GO" id="GO:0005085">
    <property type="term" value="F:guanyl-nucleotide exchange factor activity"/>
    <property type="evidence" value="ECO:0007669"/>
    <property type="project" value="TreeGrafter"/>
</dbReference>
<dbReference type="SMART" id="SM00888">
    <property type="entry name" value="EF1_GNE"/>
    <property type="match status" value="1"/>
</dbReference>
<keyword evidence="6" id="KW-0175">Coiled coil</keyword>
<evidence type="ECO:0000256" key="2">
    <source>
        <dbReference type="ARBA" id="ARBA00022768"/>
    </source>
</evidence>
<dbReference type="InterPro" id="IPR036219">
    <property type="entry name" value="eEF-1beta-like_sf"/>
</dbReference>
<keyword evidence="2 5" id="KW-0251">Elongation factor</keyword>
<evidence type="ECO:0000313" key="10">
    <source>
        <dbReference type="Proteomes" id="UP000515159"/>
    </source>
</evidence>
<proteinExistence type="inferred from homology"/>
<dbReference type="PANTHER" id="PTHR11595">
    <property type="entry name" value="EF-HAND AND COILED-COIL DOMAIN-CONTAINING FAMILY MEMBER"/>
    <property type="match status" value="1"/>
</dbReference>
<feature type="domain" description="Translation elongation factor EF1B beta/delta subunit guanine nucleotide exchange" evidence="8">
    <location>
        <begin position="609"/>
        <end position="695"/>
    </location>
</feature>
<evidence type="ECO:0000256" key="4">
    <source>
        <dbReference type="ARBA" id="ARBA00039378"/>
    </source>
</evidence>
<evidence type="ECO:0000256" key="6">
    <source>
        <dbReference type="SAM" id="Coils"/>
    </source>
</evidence>
<dbReference type="CTD" id="1936"/>
<dbReference type="Gene3D" id="3.30.70.60">
    <property type="match status" value="1"/>
</dbReference>
<evidence type="ECO:0000256" key="3">
    <source>
        <dbReference type="ARBA" id="ARBA00022917"/>
    </source>
</evidence>
<dbReference type="AlphaFoldDB" id="A0A6P8QN75"/>
<sequence length="695" mass="78532">MRTRKHPCPVETVWVDKHKYDEAERLHYEREAVVTAIASEELKVETLNGTSQDESSETGPDGEHRKPRNGKKQRKRRSPKHKNLVPRLNFVLAGLLADRVWFDRHLYEKAECEYQTKLATDLAKVLLNNKPTVKPSTLVSNPEEEPTQSLNTRMASHTIMNCNHGDLVACHHIIHGVWVNKVHFGNAEMSFIERYQSPFSLQPLLDLPLILHDDYVSSMRRTPDEGYMSAMPTPATPVASNLPDHEIASGAARTSRFPVATNSTVNGKPQWARWQELIAEVWLDKPVYDDAERYFYENMFGSHSVTNAESNECQKLQQEVMKKNKKYQHGAVKQLGVKSEGPSGSLEESVNSFLHKDSDHMWLSKPVCDEAESQYYASTAQLMSTPGQAKMDRTMQLEEPSHLAVRDHQLKKMATEYLVHEKIWFDKFKYDDAERQYYEQLNGPVTTTKCQQQDDGASTILRDIARARETIQKSLASSPAPPTGADHCDFIARVANLELENQNLHKVVEDLQLAISKLETRVKVLETSSTSHAPAVAATLQPLVVAAASIKKIEVVGATAAVEDEDEDDDDIDLFGSDEEEDEEAARIREERLRQYSEKKSKKPGLIAKSSILLDVKPWDDETDMAKVEECVRTVQMDGLVWGSSKLVPVGYGIRKLQIQCVVEDDKVGTDMLEDEITKFDDYVQSVDIAAFNKI</sequence>
<dbReference type="PROSITE" id="PS00825">
    <property type="entry name" value="EF1BD_2"/>
    <property type="match status" value="1"/>
</dbReference>
<dbReference type="InterPro" id="IPR014717">
    <property type="entry name" value="Transl_elong_EF1B/ribsomal_bS6"/>
</dbReference>
<reference evidence="11" key="1">
    <citation type="submission" date="2025-08" db="UniProtKB">
        <authorList>
            <consortium name="RefSeq"/>
        </authorList>
    </citation>
    <scope>IDENTIFICATION</scope>
</reference>
<dbReference type="PANTHER" id="PTHR11595:SF26">
    <property type="entry name" value="ELONGATION FACTOR 1-DELTA"/>
    <property type="match status" value="1"/>
</dbReference>
<dbReference type="Pfam" id="PF00736">
    <property type="entry name" value="EF1_GNE"/>
    <property type="match status" value="1"/>
</dbReference>
<dbReference type="SUPFAM" id="SSF54984">
    <property type="entry name" value="eEF-1beta-like"/>
    <property type="match status" value="1"/>
</dbReference>
<feature type="region of interest" description="Disordered" evidence="7">
    <location>
        <begin position="44"/>
        <end position="82"/>
    </location>
</feature>
<dbReference type="PROSITE" id="PS00824">
    <property type="entry name" value="EF1BD_1"/>
    <property type="match status" value="1"/>
</dbReference>
<dbReference type="Proteomes" id="UP000515159">
    <property type="component" value="Chromosome 2"/>
</dbReference>
<evidence type="ECO:0000256" key="5">
    <source>
        <dbReference type="RuleBase" id="RU003791"/>
    </source>
</evidence>
<comment type="similarity">
    <text evidence="1 5">Belongs to the EF-1-beta/EF-1-delta family.</text>
</comment>
<dbReference type="GO" id="GO:0005829">
    <property type="term" value="C:cytosol"/>
    <property type="evidence" value="ECO:0007669"/>
    <property type="project" value="TreeGrafter"/>
</dbReference>
<dbReference type="SMART" id="SM01182">
    <property type="entry name" value="EF-1_beta_acid"/>
    <property type="match status" value="2"/>
</dbReference>
<dbReference type="OrthoDB" id="331763at2759"/>
<dbReference type="RefSeq" id="XP_033788933.1">
    <property type="nucleotide sequence ID" value="XM_033933042.1"/>
</dbReference>
<dbReference type="GO" id="GO:0003746">
    <property type="term" value="F:translation elongation factor activity"/>
    <property type="evidence" value="ECO:0007669"/>
    <property type="project" value="UniProtKB-KW"/>
</dbReference>
<dbReference type="Pfam" id="PF10587">
    <property type="entry name" value="EF-1_beta_acid"/>
    <property type="match status" value="1"/>
</dbReference>
<accession>A0A6P8QN75</accession>
<protein>
    <recommendedName>
        <fullName evidence="4">Elongation factor 1-delta</fullName>
    </recommendedName>
</protein>
<name>A0A6P8QN75_GEOSA</name>
<dbReference type="GO" id="GO:0005853">
    <property type="term" value="C:eukaryotic translation elongation factor 1 complex"/>
    <property type="evidence" value="ECO:0007669"/>
    <property type="project" value="InterPro"/>
</dbReference>
<dbReference type="KEGG" id="gsh:117355071"/>
<evidence type="ECO:0000313" key="11">
    <source>
        <dbReference type="RefSeq" id="XP_033788933.1"/>
    </source>
</evidence>
<evidence type="ECO:0000259" key="9">
    <source>
        <dbReference type="SMART" id="SM01182"/>
    </source>
</evidence>
<dbReference type="GeneID" id="117355071"/>
<feature type="domain" description="Elongation factor 1 beta central acidic region eukaryote" evidence="9">
    <location>
        <begin position="574"/>
        <end position="600"/>
    </location>
</feature>
<dbReference type="FunFam" id="3.30.70.60:FF:000001">
    <property type="entry name" value="Elongation factor 1-beta 1 like"/>
    <property type="match status" value="1"/>
</dbReference>
<feature type="domain" description="Elongation factor 1 beta central acidic region eukaryote" evidence="9">
    <location>
        <begin position="299"/>
        <end position="328"/>
    </location>
</feature>
<dbReference type="InterPro" id="IPR049720">
    <property type="entry name" value="EF1B_bsu/dsu"/>
</dbReference>
<feature type="compositionally biased region" description="Basic residues" evidence="7">
    <location>
        <begin position="65"/>
        <end position="82"/>
    </location>
</feature>
<organism evidence="10 11">
    <name type="scientific">Geotrypetes seraphini</name>
    <name type="common">Gaboon caecilian</name>
    <name type="synonym">Caecilia seraphini</name>
    <dbReference type="NCBI Taxonomy" id="260995"/>
    <lineage>
        <taxon>Eukaryota</taxon>
        <taxon>Metazoa</taxon>
        <taxon>Chordata</taxon>
        <taxon>Craniata</taxon>
        <taxon>Vertebrata</taxon>
        <taxon>Euteleostomi</taxon>
        <taxon>Amphibia</taxon>
        <taxon>Gymnophiona</taxon>
        <taxon>Geotrypetes</taxon>
    </lineage>
</organism>
<keyword evidence="3 5" id="KW-0648">Protein biosynthesis</keyword>